<evidence type="ECO:0000256" key="1">
    <source>
        <dbReference type="SAM" id="MobiDB-lite"/>
    </source>
</evidence>
<name>A0ABV0QSA1_9TELE</name>
<comment type="caution">
    <text evidence="2">The sequence shown here is derived from an EMBL/GenBank/DDBJ whole genome shotgun (WGS) entry which is preliminary data.</text>
</comment>
<feature type="compositionally biased region" description="Basic residues" evidence="1">
    <location>
        <begin position="51"/>
        <end position="62"/>
    </location>
</feature>
<dbReference type="Proteomes" id="UP001434883">
    <property type="component" value="Unassembled WGS sequence"/>
</dbReference>
<evidence type="ECO:0000313" key="3">
    <source>
        <dbReference type="Proteomes" id="UP001434883"/>
    </source>
</evidence>
<evidence type="ECO:0000313" key="2">
    <source>
        <dbReference type="EMBL" id="MEQ2198707.1"/>
    </source>
</evidence>
<dbReference type="EMBL" id="JAHRIN010020346">
    <property type="protein sequence ID" value="MEQ2198707.1"/>
    <property type="molecule type" value="Genomic_DNA"/>
</dbReference>
<feature type="compositionally biased region" description="Polar residues" evidence="1">
    <location>
        <begin position="65"/>
        <end position="74"/>
    </location>
</feature>
<organism evidence="2 3">
    <name type="scientific">Xenoophorus captivus</name>
    <dbReference type="NCBI Taxonomy" id="1517983"/>
    <lineage>
        <taxon>Eukaryota</taxon>
        <taxon>Metazoa</taxon>
        <taxon>Chordata</taxon>
        <taxon>Craniata</taxon>
        <taxon>Vertebrata</taxon>
        <taxon>Euteleostomi</taxon>
        <taxon>Actinopterygii</taxon>
        <taxon>Neopterygii</taxon>
        <taxon>Teleostei</taxon>
        <taxon>Neoteleostei</taxon>
        <taxon>Acanthomorphata</taxon>
        <taxon>Ovalentaria</taxon>
        <taxon>Atherinomorphae</taxon>
        <taxon>Cyprinodontiformes</taxon>
        <taxon>Goodeidae</taxon>
        <taxon>Xenoophorus</taxon>
    </lineage>
</organism>
<protein>
    <submittedName>
        <fullName evidence="2">Uncharacterized protein</fullName>
    </submittedName>
</protein>
<sequence length="92" mass="10460">MLRVIGHHPLEYNRCGSCTSRPQAQSPIVASSPPAFLDDDLESGPLFRRRAHTFSHPPVRKRISFESQPANHTKQAPLRRQHSVNPELLQTR</sequence>
<accession>A0ABV0QSA1</accession>
<keyword evidence="3" id="KW-1185">Reference proteome</keyword>
<gene>
    <name evidence="2" type="ORF">XENOCAPTIV_017016</name>
</gene>
<reference evidence="2 3" key="1">
    <citation type="submission" date="2021-06" db="EMBL/GenBank/DDBJ databases">
        <authorList>
            <person name="Palmer J.M."/>
        </authorList>
    </citation>
    <scope>NUCLEOTIDE SEQUENCE [LARGE SCALE GENOMIC DNA]</scope>
    <source>
        <strain evidence="2 3">XC_2019</strain>
        <tissue evidence="2">Muscle</tissue>
    </source>
</reference>
<proteinExistence type="predicted"/>
<feature type="region of interest" description="Disordered" evidence="1">
    <location>
        <begin position="51"/>
        <end position="92"/>
    </location>
</feature>